<reference evidence="6 7" key="1">
    <citation type="journal article" date="2017" name="Mol. Biol. Evol.">
        <title>The 4-celled Tetrabaena socialis nuclear genome reveals the essential components for genetic control of cell number at the origin of multicellularity in the volvocine lineage.</title>
        <authorList>
            <person name="Featherston J."/>
            <person name="Arakaki Y."/>
            <person name="Hanschen E.R."/>
            <person name="Ferris P.J."/>
            <person name="Michod R.E."/>
            <person name="Olson B.J.S.C."/>
            <person name="Nozaki H."/>
            <person name="Durand P.M."/>
        </authorList>
    </citation>
    <scope>NUCLEOTIDE SEQUENCE [LARGE SCALE GENOMIC DNA]</scope>
    <source>
        <strain evidence="6 7">NIES-571</strain>
    </source>
</reference>
<sequence>MALPFFDRPRPLQTPSRPALSKLRLRSQACAPSLILTSPAPPPHTPTRQPQLYDTAMEPPPPRDGGVLLSVNGLRALQALDPALYSRLTTELSSSIHEALWFDMEGELVRRTPLGQPAPAVASSSPAATSRRRRRCAPASSTGSPGAHSSPDPAAPPLMVGLHELRDALLDALPAASAYWRCVAMFEDFPPDFFAALRATAASAVVEQAAARAPATSLAAPWRWFSGGAAALVGDAVHQTAADDAASSGVNLALEDAAVLGACVRQYGMAPRALQEYARQRGPRVSGLLAAATPAAERQRLRDAPFLPPPPTAAAAVPATVAQPADGVAAAAAGVAAAVAGAVDSAASASATAPPLAAVLAEAEAAGPVASLTAAAAAVADDESALSPPSQPSIPDLSRPSGGARRAPSPAPSSPAVAPSSPLFSRPSGARRWGPIPWGPAALAALAHMIAAANPKHAHAAAAAAAAAAAVAPLAVAPPQYDAATTATAVWGTLLASPGGAQPGAVAAATASFPLPAPAAAAAAPTRPAPRHYCSLETPASVWQALLVPYAHAALASLPYDAAESPALVWTSLLGAARAAAAQPAARVAAATAPPRGGAPAAVAAKDPQGLLPKPVPRPKVATPVLVAAVAAPTGAPLHRPKPPLPSSASLAPPAAPAAAAPVRASRSSRRPHGASHSSAPHAPAAAPRRSARAATPASSGKPARRMGGRDTAAANAARTAATVTLTAAALGGVMSSGGHVHADMMHSAVYGAVHAHASVSQFWEDLNNLASASLSSMDV</sequence>
<keyword evidence="7" id="KW-1185">Reference proteome</keyword>
<dbReference type="OrthoDB" id="545045at2759"/>
<evidence type="ECO:0000256" key="3">
    <source>
        <dbReference type="ARBA" id="ARBA00022827"/>
    </source>
</evidence>
<feature type="region of interest" description="Disordered" evidence="5">
    <location>
        <begin position="113"/>
        <end position="155"/>
    </location>
</feature>
<feature type="region of interest" description="Disordered" evidence="5">
    <location>
        <begin position="637"/>
        <end position="716"/>
    </location>
</feature>
<comment type="cofactor">
    <cofactor evidence="1">
        <name>FAD</name>
        <dbReference type="ChEBI" id="CHEBI:57692"/>
    </cofactor>
</comment>
<feature type="compositionally biased region" description="Low complexity" evidence="5">
    <location>
        <begin position="117"/>
        <end position="129"/>
    </location>
</feature>
<evidence type="ECO:0000256" key="4">
    <source>
        <dbReference type="ARBA" id="ARBA00023002"/>
    </source>
</evidence>
<name>A0A2J7ZWV8_9CHLO</name>
<feature type="region of interest" description="Disordered" evidence="5">
    <location>
        <begin position="32"/>
        <end position="65"/>
    </location>
</feature>
<keyword evidence="3" id="KW-0274">FAD</keyword>
<evidence type="ECO:0000313" key="7">
    <source>
        <dbReference type="Proteomes" id="UP000236333"/>
    </source>
</evidence>
<feature type="region of interest" description="Disordered" evidence="5">
    <location>
        <begin position="593"/>
        <end position="617"/>
    </location>
</feature>
<evidence type="ECO:0008006" key="8">
    <source>
        <dbReference type="Google" id="ProtNLM"/>
    </source>
</evidence>
<comment type="caution">
    <text evidence="6">The sequence shown here is derived from an EMBL/GenBank/DDBJ whole genome shotgun (WGS) entry which is preliminary data.</text>
</comment>
<dbReference type="PANTHER" id="PTHR46496">
    <property type="match status" value="1"/>
</dbReference>
<evidence type="ECO:0000313" key="6">
    <source>
        <dbReference type="EMBL" id="PNH04760.1"/>
    </source>
</evidence>
<dbReference type="InterPro" id="IPR036188">
    <property type="entry name" value="FAD/NAD-bd_sf"/>
</dbReference>
<keyword evidence="4" id="KW-0560">Oxidoreductase</keyword>
<accession>A0A2J7ZWV8</accession>
<organism evidence="6 7">
    <name type="scientific">Tetrabaena socialis</name>
    <dbReference type="NCBI Taxonomy" id="47790"/>
    <lineage>
        <taxon>Eukaryota</taxon>
        <taxon>Viridiplantae</taxon>
        <taxon>Chlorophyta</taxon>
        <taxon>core chlorophytes</taxon>
        <taxon>Chlorophyceae</taxon>
        <taxon>CS clade</taxon>
        <taxon>Chlamydomonadales</taxon>
        <taxon>Tetrabaenaceae</taxon>
        <taxon>Tetrabaena</taxon>
    </lineage>
</organism>
<evidence type="ECO:0000256" key="5">
    <source>
        <dbReference type="SAM" id="MobiDB-lite"/>
    </source>
</evidence>
<proteinExistence type="predicted"/>
<feature type="region of interest" description="Disordered" evidence="5">
    <location>
        <begin position="382"/>
        <end position="428"/>
    </location>
</feature>
<evidence type="ECO:0000256" key="2">
    <source>
        <dbReference type="ARBA" id="ARBA00022630"/>
    </source>
</evidence>
<evidence type="ECO:0000256" key="1">
    <source>
        <dbReference type="ARBA" id="ARBA00001974"/>
    </source>
</evidence>
<protein>
    <recommendedName>
        <fullName evidence="8">FAD-binding domain-containing protein</fullName>
    </recommendedName>
</protein>
<gene>
    <name evidence="6" type="ORF">TSOC_009058</name>
</gene>
<feature type="compositionally biased region" description="Low complexity" evidence="5">
    <location>
        <begin position="647"/>
        <end position="666"/>
    </location>
</feature>
<feature type="compositionally biased region" description="Low complexity" evidence="5">
    <location>
        <begin position="398"/>
        <end position="422"/>
    </location>
</feature>
<dbReference type="PANTHER" id="PTHR46496:SF1">
    <property type="entry name" value="ZEAXANTHIN EPOXIDASE, CHLOROPLASTIC"/>
    <property type="match status" value="1"/>
</dbReference>
<feature type="compositionally biased region" description="Low complexity" evidence="5">
    <location>
        <begin position="675"/>
        <end position="700"/>
    </location>
</feature>
<dbReference type="SUPFAM" id="SSF51905">
    <property type="entry name" value="FAD/NAD(P)-binding domain"/>
    <property type="match status" value="1"/>
</dbReference>
<feature type="region of interest" description="Disordered" evidence="5">
    <location>
        <begin position="1"/>
        <end position="20"/>
    </location>
</feature>
<feature type="compositionally biased region" description="Low complexity" evidence="5">
    <location>
        <begin position="593"/>
        <end position="605"/>
    </location>
</feature>
<dbReference type="AlphaFoldDB" id="A0A2J7ZWV8"/>
<dbReference type="EMBL" id="PGGS01000362">
    <property type="protein sequence ID" value="PNH04760.1"/>
    <property type="molecule type" value="Genomic_DNA"/>
</dbReference>
<dbReference type="Proteomes" id="UP000236333">
    <property type="component" value="Unassembled WGS sequence"/>
</dbReference>
<dbReference type="Gene3D" id="3.50.50.60">
    <property type="entry name" value="FAD/NAD(P)-binding domain"/>
    <property type="match status" value="1"/>
</dbReference>
<keyword evidence="2" id="KW-0285">Flavoprotein</keyword>
<dbReference type="GO" id="GO:0016491">
    <property type="term" value="F:oxidoreductase activity"/>
    <property type="evidence" value="ECO:0007669"/>
    <property type="project" value="UniProtKB-KW"/>
</dbReference>